<dbReference type="OrthoDB" id="6247875at2759"/>
<evidence type="ECO:0000313" key="2">
    <source>
        <dbReference type="Proteomes" id="UP001153709"/>
    </source>
</evidence>
<reference evidence="1" key="1">
    <citation type="submission" date="2022-01" db="EMBL/GenBank/DDBJ databases">
        <authorList>
            <person name="King R."/>
        </authorList>
    </citation>
    <scope>NUCLEOTIDE SEQUENCE</scope>
</reference>
<gene>
    <name evidence="1" type="ORF">DIABBA_LOCUS4421</name>
</gene>
<accession>A0A9N9SWB8</accession>
<dbReference type="AlphaFoldDB" id="A0A9N9SWB8"/>
<sequence length="109" mass="12315">MIKFIYEGEVNVYDKDLPAVLLLGEMFGVKGLSALKIKDQENSSNTHENKSVKYTILNASSRLTSIKEHRPPSLDDQINEPSQKKIRVESCEPVYMELSVIDLDDSNSK</sequence>
<keyword evidence="2" id="KW-1185">Reference proteome</keyword>
<evidence type="ECO:0000313" key="1">
    <source>
        <dbReference type="EMBL" id="CAG9830759.1"/>
    </source>
</evidence>
<organism evidence="1 2">
    <name type="scientific">Diabrotica balteata</name>
    <name type="common">Banded cucumber beetle</name>
    <dbReference type="NCBI Taxonomy" id="107213"/>
    <lineage>
        <taxon>Eukaryota</taxon>
        <taxon>Metazoa</taxon>
        <taxon>Ecdysozoa</taxon>
        <taxon>Arthropoda</taxon>
        <taxon>Hexapoda</taxon>
        <taxon>Insecta</taxon>
        <taxon>Pterygota</taxon>
        <taxon>Neoptera</taxon>
        <taxon>Endopterygota</taxon>
        <taxon>Coleoptera</taxon>
        <taxon>Polyphaga</taxon>
        <taxon>Cucujiformia</taxon>
        <taxon>Chrysomeloidea</taxon>
        <taxon>Chrysomelidae</taxon>
        <taxon>Galerucinae</taxon>
        <taxon>Diabroticina</taxon>
        <taxon>Diabroticites</taxon>
        <taxon>Diabrotica</taxon>
    </lineage>
</organism>
<protein>
    <submittedName>
        <fullName evidence="1">Uncharacterized protein</fullName>
    </submittedName>
</protein>
<proteinExistence type="predicted"/>
<name>A0A9N9SWB8_DIABA</name>
<dbReference type="EMBL" id="OU898278">
    <property type="protein sequence ID" value="CAG9830759.1"/>
    <property type="molecule type" value="Genomic_DNA"/>
</dbReference>
<dbReference type="Proteomes" id="UP001153709">
    <property type="component" value="Chromosome 3"/>
</dbReference>